<sequence>MAQGDLTVQVKAATVFGLDAKKTAIKFIAEELTDEEVDKLYKLAKSTTARKKLDKSWKTIKTLTGIKE</sequence>
<accession>A0A1I7IW72</accession>
<organism evidence="1 2">
    <name type="scientific">Pustulibacterium marinum</name>
    <dbReference type="NCBI Taxonomy" id="1224947"/>
    <lineage>
        <taxon>Bacteria</taxon>
        <taxon>Pseudomonadati</taxon>
        <taxon>Bacteroidota</taxon>
        <taxon>Flavobacteriia</taxon>
        <taxon>Flavobacteriales</taxon>
        <taxon>Flavobacteriaceae</taxon>
        <taxon>Pustulibacterium</taxon>
    </lineage>
</organism>
<dbReference type="EMBL" id="FPBK01000023">
    <property type="protein sequence ID" value="SFU77149.1"/>
    <property type="molecule type" value="Genomic_DNA"/>
</dbReference>
<dbReference type="Proteomes" id="UP000199138">
    <property type="component" value="Unassembled WGS sequence"/>
</dbReference>
<keyword evidence="2" id="KW-1185">Reference proteome</keyword>
<evidence type="ECO:0000313" key="2">
    <source>
        <dbReference type="Proteomes" id="UP000199138"/>
    </source>
</evidence>
<reference evidence="1 2" key="1">
    <citation type="submission" date="2016-10" db="EMBL/GenBank/DDBJ databases">
        <authorList>
            <person name="de Groot N.N."/>
        </authorList>
    </citation>
    <scope>NUCLEOTIDE SEQUENCE [LARGE SCALE GENOMIC DNA]</scope>
    <source>
        <strain evidence="1 2">CGMCC 1.12333</strain>
    </source>
</reference>
<dbReference type="AlphaFoldDB" id="A0A1I7IW72"/>
<protein>
    <submittedName>
        <fullName evidence="1">Uncharacterized protein</fullName>
    </submittedName>
</protein>
<proteinExistence type="predicted"/>
<dbReference type="STRING" id="1224947.SAMN05216480_12323"/>
<evidence type="ECO:0000313" key="1">
    <source>
        <dbReference type="EMBL" id="SFU77149.1"/>
    </source>
</evidence>
<dbReference type="RefSeq" id="WP_093026564.1">
    <property type="nucleotide sequence ID" value="NZ_FPBK01000023.1"/>
</dbReference>
<name>A0A1I7IW72_9FLAO</name>
<gene>
    <name evidence="1" type="ORF">SAMN05216480_12323</name>
</gene>